<dbReference type="InterPro" id="IPR003423">
    <property type="entry name" value="OMP_efflux"/>
</dbReference>
<protein>
    <recommendedName>
        <fullName evidence="12">TolC family protein</fullName>
    </recommendedName>
</protein>
<evidence type="ECO:0000256" key="5">
    <source>
        <dbReference type="ARBA" id="ARBA00022692"/>
    </source>
</evidence>
<dbReference type="SUPFAM" id="SSF56954">
    <property type="entry name" value="Outer membrane efflux proteins (OEP)"/>
    <property type="match status" value="1"/>
</dbReference>
<evidence type="ECO:0000256" key="2">
    <source>
        <dbReference type="ARBA" id="ARBA00007613"/>
    </source>
</evidence>
<dbReference type="PANTHER" id="PTHR30026">
    <property type="entry name" value="OUTER MEMBRANE PROTEIN TOLC"/>
    <property type="match status" value="1"/>
</dbReference>
<proteinExistence type="inferred from homology"/>
<sequence length="530" mass="59980">MPAYALKCLSATITVSIFLSACSAFEPKPYTEEEMRQRVIDDQARMYKEQEPVSGPITFYEASARALKYNLDYRLKLLESALASDLRDVTSHEMLPRVVASAGYAGRNNDSGGTSIGIEDRQVSLRPSTSEERYRQLYSLGLSWSLLDFGVAYYRTQQKNDQMLMAEERREKVAQNVLQDVRNAYWRALGAQRLLPEVDGLLLRTHRALTSAREAEGKGLLPRQDILAYQRALLDSVYMLTVRRQDLEFARAELAALMSLPPNTKMVLADIGEQPLPLVTNNVEQLERLSLERRPEIMEEWYRKRVDMNDLKIAKAQLWPNVSFNYGYEYDSNKYLYNNDWNQTGINVSMNLLRLAQYPDIKAAEASQEKTDDMRRTALSMAILTQVRVGLLRYQLARQEVEFADESLRVDQSLLSYAQSARGAALGSELELIRAEGRYLLSRYQREAAYSDAQAAWGRLYNSVGFEVMPKEIENHDVKTLAREIQRTLEQQTSANLLASSGSTTVQPAAGQASAGQLSNRQEGTANAAQ</sequence>
<name>A0A246F8F8_PSENT</name>
<evidence type="ECO:0000256" key="3">
    <source>
        <dbReference type="ARBA" id="ARBA00022448"/>
    </source>
</evidence>
<dbReference type="Pfam" id="PF02321">
    <property type="entry name" value="OEP"/>
    <property type="match status" value="2"/>
</dbReference>
<dbReference type="GO" id="GO:1990281">
    <property type="term" value="C:efflux pump complex"/>
    <property type="evidence" value="ECO:0007669"/>
    <property type="project" value="TreeGrafter"/>
</dbReference>
<evidence type="ECO:0000256" key="8">
    <source>
        <dbReference type="SAM" id="MobiDB-lite"/>
    </source>
</evidence>
<reference evidence="10 11" key="1">
    <citation type="submission" date="2017-06" db="EMBL/GenBank/DDBJ databases">
        <title>Draft genome of Pseudomonas nitroreducens DF05.</title>
        <authorList>
            <person name="Iyer R."/>
        </authorList>
    </citation>
    <scope>NUCLEOTIDE SEQUENCE [LARGE SCALE GENOMIC DNA]</scope>
    <source>
        <strain evidence="10 11">DF05</strain>
    </source>
</reference>
<dbReference type="Proteomes" id="UP000198145">
    <property type="component" value="Unassembled WGS sequence"/>
</dbReference>
<dbReference type="PROSITE" id="PS51257">
    <property type="entry name" value="PROKAR_LIPOPROTEIN"/>
    <property type="match status" value="1"/>
</dbReference>
<evidence type="ECO:0000313" key="10">
    <source>
        <dbReference type="EMBL" id="OWP49914.1"/>
    </source>
</evidence>
<keyword evidence="6" id="KW-0472">Membrane</keyword>
<feature type="region of interest" description="Disordered" evidence="8">
    <location>
        <begin position="502"/>
        <end position="530"/>
    </location>
</feature>
<evidence type="ECO:0000256" key="6">
    <source>
        <dbReference type="ARBA" id="ARBA00023136"/>
    </source>
</evidence>
<dbReference type="AlphaFoldDB" id="A0A246F8F8"/>
<dbReference type="GO" id="GO:0009279">
    <property type="term" value="C:cell outer membrane"/>
    <property type="evidence" value="ECO:0007669"/>
    <property type="project" value="UniProtKB-SubCell"/>
</dbReference>
<dbReference type="RefSeq" id="WP_088418620.1">
    <property type="nucleotide sequence ID" value="NZ_NJBA01000005.1"/>
</dbReference>
<keyword evidence="9" id="KW-0732">Signal</keyword>
<dbReference type="eggNOG" id="COG1538">
    <property type="taxonomic scope" value="Bacteria"/>
</dbReference>
<dbReference type="GO" id="GO:0015562">
    <property type="term" value="F:efflux transmembrane transporter activity"/>
    <property type="evidence" value="ECO:0007669"/>
    <property type="project" value="InterPro"/>
</dbReference>
<gene>
    <name evidence="10" type="ORF">CEG18_15860</name>
</gene>
<feature type="chain" id="PRO_5013349268" description="TolC family protein" evidence="9">
    <location>
        <begin position="25"/>
        <end position="530"/>
    </location>
</feature>
<evidence type="ECO:0000256" key="7">
    <source>
        <dbReference type="ARBA" id="ARBA00023237"/>
    </source>
</evidence>
<feature type="signal peptide" evidence="9">
    <location>
        <begin position="1"/>
        <end position="24"/>
    </location>
</feature>
<organism evidence="10 11">
    <name type="scientific">Pseudomonas nitroreducens</name>
    <dbReference type="NCBI Taxonomy" id="46680"/>
    <lineage>
        <taxon>Bacteria</taxon>
        <taxon>Pseudomonadati</taxon>
        <taxon>Pseudomonadota</taxon>
        <taxon>Gammaproteobacteria</taxon>
        <taxon>Pseudomonadales</taxon>
        <taxon>Pseudomonadaceae</taxon>
        <taxon>Pseudomonas</taxon>
    </lineage>
</organism>
<evidence type="ECO:0000256" key="1">
    <source>
        <dbReference type="ARBA" id="ARBA00004442"/>
    </source>
</evidence>
<dbReference type="EMBL" id="NJBA01000005">
    <property type="protein sequence ID" value="OWP49914.1"/>
    <property type="molecule type" value="Genomic_DNA"/>
</dbReference>
<dbReference type="STRING" id="46680.GCA_000807755_01493"/>
<evidence type="ECO:0000256" key="9">
    <source>
        <dbReference type="SAM" id="SignalP"/>
    </source>
</evidence>
<keyword evidence="5" id="KW-0812">Transmembrane</keyword>
<comment type="similarity">
    <text evidence="2">Belongs to the outer membrane factor (OMF) (TC 1.B.17) family.</text>
</comment>
<feature type="compositionally biased region" description="Polar residues" evidence="8">
    <location>
        <begin position="514"/>
        <end position="530"/>
    </location>
</feature>
<evidence type="ECO:0000313" key="11">
    <source>
        <dbReference type="Proteomes" id="UP000198145"/>
    </source>
</evidence>
<dbReference type="PANTHER" id="PTHR30026:SF20">
    <property type="entry name" value="OUTER MEMBRANE PROTEIN TOLC"/>
    <property type="match status" value="1"/>
</dbReference>
<dbReference type="Gene3D" id="1.20.1600.10">
    <property type="entry name" value="Outer membrane efflux proteins (OEP)"/>
    <property type="match status" value="1"/>
</dbReference>
<evidence type="ECO:0000256" key="4">
    <source>
        <dbReference type="ARBA" id="ARBA00022452"/>
    </source>
</evidence>
<keyword evidence="7" id="KW-0998">Cell outer membrane</keyword>
<evidence type="ECO:0008006" key="12">
    <source>
        <dbReference type="Google" id="ProtNLM"/>
    </source>
</evidence>
<dbReference type="InterPro" id="IPR051906">
    <property type="entry name" value="TolC-like"/>
</dbReference>
<keyword evidence="4" id="KW-1134">Transmembrane beta strand</keyword>
<dbReference type="GO" id="GO:0015288">
    <property type="term" value="F:porin activity"/>
    <property type="evidence" value="ECO:0007669"/>
    <property type="project" value="TreeGrafter"/>
</dbReference>
<comment type="caution">
    <text evidence="10">The sequence shown here is derived from an EMBL/GenBank/DDBJ whole genome shotgun (WGS) entry which is preliminary data.</text>
</comment>
<accession>A0A246F8F8</accession>
<keyword evidence="3" id="KW-0813">Transport</keyword>
<comment type="subcellular location">
    <subcellularLocation>
        <location evidence="1">Cell outer membrane</location>
    </subcellularLocation>
</comment>